<dbReference type="AlphaFoldDB" id="A0AAE5RUB0"/>
<reference evidence="1 2" key="1">
    <citation type="journal article" date="2018" name="Syst. Appl. Microbiol.">
        <title>Agrobacterium rosae sp. nov., isolated from galls on different agricultural crops.</title>
        <authorList>
            <person name="Kuzmanovic N."/>
            <person name="Pulawska J."/>
            <person name="Smalla K."/>
            <person name="Nesme X."/>
        </authorList>
    </citation>
    <scope>NUCLEOTIDE SEQUENCE [LARGE SCALE GENOMIC DNA]</scope>
    <source>
        <strain evidence="1 2">NCPPB 1650</strain>
    </source>
</reference>
<evidence type="ECO:0000313" key="2">
    <source>
        <dbReference type="Proteomes" id="UP000237447"/>
    </source>
</evidence>
<evidence type="ECO:0000313" key="1">
    <source>
        <dbReference type="EMBL" id="POO49380.1"/>
    </source>
</evidence>
<protein>
    <submittedName>
        <fullName evidence="1">Uncharacterized protein</fullName>
    </submittedName>
</protein>
<organism evidence="1 2">
    <name type="scientific">Agrobacterium rosae</name>
    <dbReference type="NCBI Taxonomy" id="1972867"/>
    <lineage>
        <taxon>Bacteria</taxon>
        <taxon>Pseudomonadati</taxon>
        <taxon>Pseudomonadota</taxon>
        <taxon>Alphaproteobacteria</taxon>
        <taxon>Hyphomicrobiales</taxon>
        <taxon>Rhizobiaceae</taxon>
        <taxon>Rhizobium/Agrobacterium group</taxon>
        <taxon>Agrobacterium</taxon>
    </lineage>
</organism>
<dbReference type="Proteomes" id="UP000237447">
    <property type="component" value="Unassembled WGS sequence"/>
</dbReference>
<comment type="caution">
    <text evidence="1">The sequence shown here is derived from an EMBL/GenBank/DDBJ whole genome shotgun (WGS) entry which is preliminary data.</text>
</comment>
<dbReference type="EMBL" id="NXEJ01000010">
    <property type="protein sequence ID" value="POO49380.1"/>
    <property type="molecule type" value="Genomic_DNA"/>
</dbReference>
<sequence length="76" mass="8078">MTPRRRAKASLPIGKLASTSREIDVDRRSAATLFPVASGLSLLFEGAGVAAIDRPVMITCEMTARLAIIAGIPHIF</sequence>
<proteinExistence type="predicted"/>
<gene>
    <name evidence="1" type="ORF">CPJ18_21830</name>
</gene>
<name>A0AAE5RUB0_9HYPH</name>
<accession>A0AAE5RUB0</accession>